<evidence type="ECO:0000256" key="10">
    <source>
        <dbReference type="RuleBase" id="RU363034"/>
    </source>
</evidence>
<name>A0A443SFD3_9ACAR</name>
<evidence type="ECO:0000313" key="13">
    <source>
        <dbReference type="Proteomes" id="UP000288716"/>
    </source>
</evidence>
<keyword evidence="2" id="KW-0964">Secreted</keyword>
<dbReference type="Gene3D" id="2.40.10.10">
    <property type="entry name" value="Trypsin-like serine proteases"/>
    <property type="match status" value="1"/>
</dbReference>
<dbReference type="FunFam" id="2.40.10.10:FF:000146">
    <property type="entry name" value="Serine protease 53"/>
    <property type="match status" value="1"/>
</dbReference>
<dbReference type="PROSITE" id="PS00135">
    <property type="entry name" value="TRYPSIN_SER"/>
    <property type="match status" value="1"/>
</dbReference>
<dbReference type="GO" id="GO:0005576">
    <property type="term" value="C:extracellular region"/>
    <property type="evidence" value="ECO:0007669"/>
    <property type="project" value="UniProtKB-SubCell"/>
</dbReference>
<evidence type="ECO:0000256" key="4">
    <source>
        <dbReference type="ARBA" id="ARBA00022729"/>
    </source>
</evidence>
<keyword evidence="8" id="KW-1015">Disulfide bond</keyword>
<keyword evidence="7" id="KW-0865">Zymogen</keyword>
<accession>A0A443SFD3</accession>
<gene>
    <name evidence="12" type="ORF">B4U80_10552</name>
</gene>
<keyword evidence="13" id="KW-1185">Reference proteome</keyword>
<reference evidence="12 13" key="1">
    <citation type="journal article" date="2018" name="Gigascience">
        <title>Genomes of trombidid mites reveal novel predicted allergens and laterally-transferred genes associated with secondary metabolism.</title>
        <authorList>
            <person name="Dong X."/>
            <person name="Chaisiri K."/>
            <person name="Xia D."/>
            <person name="Armstrong S.D."/>
            <person name="Fang Y."/>
            <person name="Donnelly M.J."/>
            <person name="Kadowaki T."/>
            <person name="McGarry J.W."/>
            <person name="Darby A.C."/>
            <person name="Makepeace B.L."/>
        </authorList>
    </citation>
    <scope>NUCLEOTIDE SEQUENCE [LARGE SCALE GENOMIC DNA]</scope>
    <source>
        <strain evidence="12">UoL-UT</strain>
    </source>
</reference>
<evidence type="ECO:0000256" key="9">
    <source>
        <dbReference type="ARBA" id="ARBA00024195"/>
    </source>
</evidence>
<evidence type="ECO:0000313" key="12">
    <source>
        <dbReference type="EMBL" id="RWS26215.1"/>
    </source>
</evidence>
<dbReference type="InterPro" id="IPR033116">
    <property type="entry name" value="TRYPSIN_SER"/>
</dbReference>
<evidence type="ECO:0000256" key="7">
    <source>
        <dbReference type="ARBA" id="ARBA00023145"/>
    </source>
</evidence>
<evidence type="ECO:0000256" key="3">
    <source>
        <dbReference type="ARBA" id="ARBA00022670"/>
    </source>
</evidence>
<dbReference type="CDD" id="cd00190">
    <property type="entry name" value="Tryp_SPc"/>
    <property type="match status" value="1"/>
</dbReference>
<dbReference type="PRINTS" id="PR00722">
    <property type="entry name" value="CHYMOTRYPSIN"/>
</dbReference>
<keyword evidence="3 10" id="KW-0645">Protease</keyword>
<dbReference type="InterPro" id="IPR018114">
    <property type="entry name" value="TRYPSIN_HIS"/>
</dbReference>
<evidence type="ECO:0000256" key="8">
    <source>
        <dbReference type="ARBA" id="ARBA00023157"/>
    </source>
</evidence>
<dbReference type="Pfam" id="PF00089">
    <property type="entry name" value="Trypsin"/>
    <property type="match status" value="1"/>
</dbReference>
<dbReference type="InterPro" id="IPR043504">
    <property type="entry name" value="Peptidase_S1_PA_chymotrypsin"/>
</dbReference>
<proteinExistence type="inferred from homology"/>
<comment type="similarity">
    <text evidence="9">Belongs to the peptidase S1 family. CLIP subfamily.</text>
</comment>
<dbReference type="GO" id="GO:0004252">
    <property type="term" value="F:serine-type endopeptidase activity"/>
    <property type="evidence" value="ECO:0007669"/>
    <property type="project" value="InterPro"/>
</dbReference>
<evidence type="ECO:0000259" key="11">
    <source>
        <dbReference type="PROSITE" id="PS50240"/>
    </source>
</evidence>
<dbReference type="STRING" id="299467.A0A443SFD3"/>
<dbReference type="Proteomes" id="UP000288716">
    <property type="component" value="Unassembled WGS sequence"/>
</dbReference>
<protein>
    <submittedName>
        <fullName evidence="12">Trypsin-1-like protein</fullName>
    </submittedName>
</protein>
<comment type="caution">
    <text evidence="12">The sequence shown here is derived from an EMBL/GenBank/DDBJ whole genome shotgun (WGS) entry which is preliminary data.</text>
</comment>
<dbReference type="PANTHER" id="PTHR24256">
    <property type="entry name" value="TRYPTASE-RELATED"/>
    <property type="match status" value="1"/>
</dbReference>
<dbReference type="InterPro" id="IPR009003">
    <property type="entry name" value="Peptidase_S1_PA"/>
</dbReference>
<dbReference type="PROSITE" id="PS50240">
    <property type="entry name" value="TRYPSIN_DOM"/>
    <property type="match status" value="1"/>
</dbReference>
<evidence type="ECO:0000256" key="2">
    <source>
        <dbReference type="ARBA" id="ARBA00022525"/>
    </source>
</evidence>
<dbReference type="EMBL" id="NCKV01002952">
    <property type="protein sequence ID" value="RWS26215.1"/>
    <property type="molecule type" value="Genomic_DNA"/>
</dbReference>
<evidence type="ECO:0000256" key="5">
    <source>
        <dbReference type="ARBA" id="ARBA00022801"/>
    </source>
</evidence>
<sequence>MVAIVHIMYKLDGRRTNAAICKFQLLVVMNMIAMNWKFHLIYYLLISFDAIAFSEQCSCGIQGTGRSGRIILGDVVPDGKYPWMTQVKIQTANGRRSFCSGSIINNHYILTAAHCVYDAVSVYVAYGSNKKPTSGVYNHVNKIIVHQNFDRSLGHNDIALLKLKNPIKFTWKIKPICLPPANADQSGSLTVAGWGLTETGSTSKILLEASISELDQDSCKRAHAEVSTSQFCAGGSNKGACRGDSGSPLMKIYDDGKTIVVGIVSYGDPLCISLRETVYTKVTSFLDWIASNTKDAVYCLN</sequence>
<keyword evidence="4" id="KW-0732">Signal</keyword>
<dbReference type="GO" id="GO:0006508">
    <property type="term" value="P:proteolysis"/>
    <property type="evidence" value="ECO:0007669"/>
    <property type="project" value="UniProtKB-KW"/>
</dbReference>
<comment type="subcellular location">
    <subcellularLocation>
        <location evidence="1">Secreted</location>
    </subcellularLocation>
</comment>
<dbReference type="OrthoDB" id="6504852at2759"/>
<dbReference type="InterPro" id="IPR001254">
    <property type="entry name" value="Trypsin_dom"/>
</dbReference>
<dbReference type="InterPro" id="IPR001314">
    <property type="entry name" value="Peptidase_S1A"/>
</dbReference>
<dbReference type="InterPro" id="IPR051487">
    <property type="entry name" value="Ser/Thr_Proteases_Immune/Dev"/>
</dbReference>
<organism evidence="12 13">
    <name type="scientific">Leptotrombidium deliense</name>
    <dbReference type="NCBI Taxonomy" id="299467"/>
    <lineage>
        <taxon>Eukaryota</taxon>
        <taxon>Metazoa</taxon>
        <taxon>Ecdysozoa</taxon>
        <taxon>Arthropoda</taxon>
        <taxon>Chelicerata</taxon>
        <taxon>Arachnida</taxon>
        <taxon>Acari</taxon>
        <taxon>Acariformes</taxon>
        <taxon>Trombidiformes</taxon>
        <taxon>Prostigmata</taxon>
        <taxon>Anystina</taxon>
        <taxon>Parasitengona</taxon>
        <taxon>Trombiculoidea</taxon>
        <taxon>Trombiculidae</taxon>
        <taxon>Leptotrombidium</taxon>
    </lineage>
</organism>
<dbReference type="SMART" id="SM00020">
    <property type="entry name" value="Tryp_SPc"/>
    <property type="match status" value="1"/>
</dbReference>
<keyword evidence="6 10" id="KW-0720">Serine protease</keyword>
<dbReference type="PROSITE" id="PS00134">
    <property type="entry name" value="TRYPSIN_HIS"/>
    <property type="match status" value="1"/>
</dbReference>
<feature type="domain" description="Peptidase S1" evidence="11">
    <location>
        <begin position="70"/>
        <end position="294"/>
    </location>
</feature>
<dbReference type="SUPFAM" id="SSF50494">
    <property type="entry name" value="Trypsin-like serine proteases"/>
    <property type="match status" value="1"/>
</dbReference>
<dbReference type="VEuPathDB" id="VectorBase:LDEU005825"/>
<keyword evidence="5 10" id="KW-0378">Hydrolase</keyword>
<evidence type="ECO:0000256" key="1">
    <source>
        <dbReference type="ARBA" id="ARBA00004613"/>
    </source>
</evidence>
<dbReference type="AlphaFoldDB" id="A0A443SFD3"/>
<evidence type="ECO:0000256" key="6">
    <source>
        <dbReference type="ARBA" id="ARBA00022825"/>
    </source>
</evidence>